<evidence type="ECO:0000313" key="3">
    <source>
        <dbReference type="Proteomes" id="UP000317169"/>
    </source>
</evidence>
<proteinExistence type="predicted"/>
<sequence length="220" mass="26009">MEAIERNITSLDWVTLLLVFILCGLVLIKTSYPGRFYDFSRIAFSNKYFTTHKKSLKVLNFFSFYLYLLKAAILSLGIYIAWRVYDLPAQQNEFTLFLQIFVLYNIIVGGKYLLEKIVANLFSIEKIFDNYLFYKLTFKNLLALVFLPIILIFFYAWQPNKIGVIIAIVIFLAFNFFALISYYKKNQNIVLGHWFYFILYLCTLEIAPYFILYKVFTLAS</sequence>
<feature type="transmembrane region" description="Helical" evidence="1">
    <location>
        <begin position="162"/>
        <end position="182"/>
    </location>
</feature>
<feature type="transmembrane region" description="Helical" evidence="1">
    <location>
        <begin position="58"/>
        <end position="82"/>
    </location>
</feature>
<dbReference type="Pfam" id="PF14093">
    <property type="entry name" value="DUF4271"/>
    <property type="match status" value="1"/>
</dbReference>
<name>A0A507ZQL7_9FLAO</name>
<dbReference type="EMBL" id="VIAR01000008">
    <property type="protein sequence ID" value="TQD38564.1"/>
    <property type="molecule type" value="Genomic_DNA"/>
</dbReference>
<organism evidence="2 3">
    <name type="scientific">Haloflavibacter putidus</name>
    <dbReference type="NCBI Taxonomy" id="2576776"/>
    <lineage>
        <taxon>Bacteria</taxon>
        <taxon>Pseudomonadati</taxon>
        <taxon>Bacteroidota</taxon>
        <taxon>Flavobacteriia</taxon>
        <taxon>Flavobacteriales</taxon>
        <taxon>Flavobacteriaceae</taxon>
        <taxon>Haloflavibacter</taxon>
    </lineage>
</organism>
<evidence type="ECO:0000313" key="2">
    <source>
        <dbReference type="EMBL" id="TQD38564.1"/>
    </source>
</evidence>
<gene>
    <name evidence="2" type="ORF">FKR84_09085</name>
</gene>
<dbReference type="OrthoDB" id="1438590at2"/>
<keyword evidence="1" id="KW-0812">Transmembrane</keyword>
<feature type="transmembrane region" description="Helical" evidence="1">
    <location>
        <begin position="13"/>
        <end position="32"/>
    </location>
</feature>
<feature type="transmembrane region" description="Helical" evidence="1">
    <location>
        <begin position="194"/>
        <end position="216"/>
    </location>
</feature>
<keyword evidence="1" id="KW-1133">Transmembrane helix</keyword>
<evidence type="ECO:0000256" key="1">
    <source>
        <dbReference type="SAM" id="Phobius"/>
    </source>
</evidence>
<reference evidence="2 3" key="1">
    <citation type="submission" date="2019-06" db="EMBL/GenBank/DDBJ databases">
        <title>Flavibacter putida gen. nov., sp. nov., a novel marine bacterium of the family Flavobacteriaceae isolated from coastal seawater.</title>
        <authorList>
            <person name="Feng X."/>
        </authorList>
    </citation>
    <scope>NUCLEOTIDE SEQUENCE [LARGE SCALE GENOMIC DNA]</scope>
    <source>
        <strain evidence="2 3">PLHSN227</strain>
    </source>
</reference>
<feature type="transmembrane region" description="Helical" evidence="1">
    <location>
        <begin position="136"/>
        <end position="156"/>
    </location>
</feature>
<keyword evidence="3" id="KW-1185">Reference proteome</keyword>
<dbReference type="InterPro" id="IPR025367">
    <property type="entry name" value="DUF4271"/>
</dbReference>
<comment type="caution">
    <text evidence="2">The sequence shown here is derived from an EMBL/GenBank/DDBJ whole genome shotgun (WGS) entry which is preliminary data.</text>
</comment>
<dbReference type="AlphaFoldDB" id="A0A507ZQL7"/>
<protein>
    <submittedName>
        <fullName evidence="2">DUF4271 domain-containing protein</fullName>
    </submittedName>
</protein>
<feature type="transmembrane region" description="Helical" evidence="1">
    <location>
        <begin position="94"/>
        <end position="114"/>
    </location>
</feature>
<dbReference type="RefSeq" id="WP_141421991.1">
    <property type="nucleotide sequence ID" value="NZ_VIAR01000008.1"/>
</dbReference>
<dbReference type="Proteomes" id="UP000317169">
    <property type="component" value="Unassembled WGS sequence"/>
</dbReference>
<keyword evidence="1" id="KW-0472">Membrane</keyword>
<accession>A0A507ZQL7</accession>